<comment type="catalytic activity">
    <reaction evidence="1">
        <text>ATP + H2O = ADP + phosphate + H(+)</text>
        <dbReference type="Rhea" id="RHEA:13065"/>
        <dbReference type="ChEBI" id="CHEBI:15377"/>
        <dbReference type="ChEBI" id="CHEBI:15378"/>
        <dbReference type="ChEBI" id="CHEBI:30616"/>
        <dbReference type="ChEBI" id="CHEBI:43474"/>
        <dbReference type="ChEBI" id="CHEBI:456216"/>
        <dbReference type="EC" id="3.6.4.13"/>
    </reaction>
</comment>
<name>A0A9N9KJC0_9GLOM</name>
<dbReference type="AlphaFoldDB" id="A0A9N9KJC0"/>
<dbReference type="OrthoDB" id="10253254at2759"/>
<dbReference type="GO" id="GO:0003724">
    <property type="term" value="F:RNA helicase activity"/>
    <property type="evidence" value="ECO:0007669"/>
    <property type="project" value="UniProtKB-EC"/>
</dbReference>
<proteinExistence type="predicted"/>
<dbReference type="GO" id="GO:0071013">
    <property type="term" value="C:catalytic step 2 spliceosome"/>
    <property type="evidence" value="ECO:0007669"/>
    <property type="project" value="TreeGrafter"/>
</dbReference>
<protein>
    <submittedName>
        <fullName evidence="2">2490_t:CDS:1</fullName>
    </submittedName>
</protein>
<dbReference type="SUPFAM" id="SSF52540">
    <property type="entry name" value="P-loop containing nucleoside triphosphate hydrolases"/>
    <property type="match status" value="1"/>
</dbReference>
<feature type="non-terminal residue" evidence="2">
    <location>
        <position position="1"/>
    </location>
</feature>
<dbReference type="InterPro" id="IPR027417">
    <property type="entry name" value="P-loop_NTPase"/>
</dbReference>
<dbReference type="EMBL" id="CAJVQA010063329">
    <property type="protein sequence ID" value="CAG8830053.1"/>
    <property type="molecule type" value="Genomic_DNA"/>
</dbReference>
<evidence type="ECO:0000313" key="2">
    <source>
        <dbReference type="EMBL" id="CAG8830053.1"/>
    </source>
</evidence>
<dbReference type="Gene3D" id="3.40.50.300">
    <property type="entry name" value="P-loop containing nucleotide triphosphate hydrolases"/>
    <property type="match status" value="3"/>
</dbReference>
<organism evidence="2 3">
    <name type="scientific">Cetraspora pellucida</name>
    <dbReference type="NCBI Taxonomy" id="1433469"/>
    <lineage>
        <taxon>Eukaryota</taxon>
        <taxon>Fungi</taxon>
        <taxon>Fungi incertae sedis</taxon>
        <taxon>Mucoromycota</taxon>
        <taxon>Glomeromycotina</taxon>
        <taxon>Glomeromycetes</taxon>
        <taxon>Diversisporales</taxon>
        <taxon>Gigasporaceae</taxon>
        <taxon>Cetraspora</taxon>
    </lineage>
</organism>
<feature type="non-terminal residue" evidence="2">
    <location>
        <position position="141"/>
    </location>
</feature>
<keyword evidence="3" id="KW-1185">Reference proteome</keyword>
<evidence type="ECO:0000313" key="3">
    <source>
        <dbReference type="Proteomes" id="UP000789759"/>
    </source>
</evidence>
<sequence>EKKICCTQPRRVAAMSVAAHVEEEMGVKLGYEAHERTLRTDILFGLVKDIVRVRPDLKLLISSSTLDAQKFAEYLDAPIFNIPGKPYPVQVCYTKVPEANYISAVITTVMQLHISQKNGDILVFLTGQDEIEAVHESLQHT</sequence>
<reference evidence="2" key="1">
    <citation type="submission" date="2021-06" db="EMBL/GenBank/DDBJ databases">
        <authorList>
            <person name="Kallberg Y."/>
            <person name="Tangrot J."/>
            <person name="Rosling A."/>
        </authorList>
    </citation>
    <scope>NUCLEOTIDE SEQUENCE</scope>
    <source>
        <strain evidence="2">FL966</strain>
    </source>
</reference>
<dbReference type="PANTHER" id="PTHR18934:SF83">
    <property type="entry name" value="PRE-MRNA-SPLICING FACTOR ATP-DEPENDENT RNA HELICASE DHX16"/>
    <property type="match status" value="1"/>
</dbReference>
<dbReference type="Proteomes" id="UP000789759">
    <property type="component" value="Unassembled WGS sequence"/>
</dbReference>
<gene>
    <name evidence="2" type="ORF">CPELLU_LOCUS20560</name>
</gene>
<dbReference type="PANTHER" id="PTHR18934">
    <property type="entry name" value="ATP-DEPENDENT RNA HELICASE"/>
    <property type="match status" value="1"/>
</dbReference>
<evidence type="ECO:0000256" key="1">
    <source>
        <dbReference type="ARBA" id="ARBA00047984"/>
    </source>
</evidence>
<comment type="caution">
    <text evidence="2">The sequence shown here is derived from an EMBL/GenBank/DDBJ whole genome shotgun (WGS) entry which is preliminary data.</text>
</comment>
<accession>A0A9N9KJC0</accession>
<dbReference type="GO" id="GO:0003723">
    <property type="term" value="F:RNA binding"/>
    <property type="evidence" value="ECO:0007669"/>
    <property type="project" value="TreeGrafter"/>
</dbReference>